<protein>
    <submittedName>
        <fullName evidence="2">Uncharacterized protein</fullName>
    </submittedName>
</protein>
<feature type="transmembrane region" description="Helical" evidence="1">
    <location>
        <begin position="6"/>
        <end position="30"/>
    </location>
</feature>
<gene>
    <name evidence="2" type="ORF">METZ01_LOCUS211030</name>
</gene>
<name>A0A382F576_9ZZZZ</name>
<evidence type="ECO:0000313" key="2">
    <source>
        <dbReference type="EMBL" id="SVB58176.1"/>
    </source>
</evidence>
<reference evidence="2" key="1">
    <citation type="submission" date="2018-05" db="EMBL/GenBank/DDBJ databases">
        <authorList>
            <person name="Lanie J.A."/>
            <person name="Ng W.-L."/>
            <person name="Kazmierczak K.M."/>
            <person name="Andrzejewski T.M."/>
            <person name="Davidsen T.M."/>
            <person name="Wayne K.J."/>
            <person name="Tettelin H."/>
            <person name="Glass J.I."/>
            <person name="Rusch D."/>
            <person name="Podicherti R."/>
            <person name="Tsui H.-C.T."/>
            <person name="Winkler M.E."/>
        </authorList>
    </citation>
    <scope>NUCLEOTIDE SEQUENCE</scope>
</reference>
<organism evidence="2">
    <name type="scientific">marine metagenome</name>
    <dbReference type="NCBI Taxonomy" id="408172"/>
    <lineage>
        <taxon>unclassified sequences</taxon>
        <taxon>metagenomes</taxon>
        <taxon>ecological metagenomes</taxon>
    </lineage>
</organism>
<keyword evidence="1" id="KW-0472">Membrane</keyword>
<keyword evidence="1" id="KW-1133">Transmembrane helix</keyword>
<dbReference type="EMBL" id="UINC01048079">
    <property type="protein sequence ID" value="SVB58176.1"/>
    <property type="molecule type" value="Genomic_DNA"/>
</dbReference>
<keyword evidence="1" id="KW-0812">Transmembrane</keyword>
<dbReference type="AlphaFoldDB" id="A0A382F576"/>
<accession>A0A382F576</accession>
<proteinExistence type="predicted"/>
<evidence type="ECO:0000256" key="1">
    <source>
        <dbReference type="SAM" id="Phobius"/>
    </source>
</evidence>
<sequence>MIGAVLMILLLVVVMPVGILMSGALVAALLGGILKKDADTAHDGSELLALSETDPWADAAN</sequence>